<dbReference type="OrthoDB" id="581105at2"/>
<evidence type="ECO:0000313" key="1">
    <source>
        <dbReference type="EMBL" id="TCJ89926.1"/>
    </source>
</evidence>
<sequence length="253" mass="27650">MSQAEGDEPVAELALLLRELRVRAGKPSISRLAELTTQRGVKGMPRSTIQDKLAGTTAPTSVEQVLALVRACVAHADSAGSPLTAADRDEAVWREAWNTMQLARLAPRRERYQAARASAALSAASDTGRQPEAVHRPVLPDDEVLGKLDDFIDQFGGYRSEQEQLHYIGHIVVDLEIFLDDHDLTDPQTRAWIDGICDGLDDGWGQKISVNKIRKLVQSLRGIRQRIAAGSPREVIDNLFPTGVTDEKSAGIA</sequence>
<evidence type="ECO:0000313" key="2">
    <source>
        <dbReference type="Proteomes" id="UP000294856"/>
    </source>
</evidence>
<proteinExistence type="predicted"/>
<organism evidence="1 2">
    <name type="scientific">Nocardia alba</name>
    <dbReference type="NCBI Taxonomy" id="225051"/>
    <lineage>
        <taxon>Bacteria</taxon>
        <taxon>Bacillati</taxon>
        <taxon>Actinomycetota</taxon>
        <taxon>Actinomycetes</taxon>
        <taxon>Mycobacteriales</taxon>
        <taxon>Nocardiaceae</taxon>
        <taxon>Nocardia</taxon>
    </lineage>
</organism>
<keyword evidence="2" id="KW-1185">Reference proteome</keyword>
<accession>A0A4R1F6H9</accession>
<dbReference type="RefSeq" id="WP_132370356.1">
    <property type="nucleotide sequence ID" value="NZ_SMFR01000008.1"/>
</dbReference>
<reference evidence="1 2" key="1">
    <citation type="submission" date="2019-03" db="EMBL/GenBank/DDBJ databases">
        <title>Genomic Encyclopedia of Type Strains, Phase IV (KMG-IV): sequencing the most valuable type-strain genomes for metagenomic binning, comparative biology and taxonomic classification.</title>
        <authorList>
            <person name="Goeker M."/>
        </authorList>
    </citation>
    <scope>NUCLEOTIDE SEQUENCE [LARGE SCALE GENOMIC DNA]</scope>
    <source>
        <strain evidence="1 2">DSM 44684</strain>
    </source>
</reference>
<dbReference type="Proteomes" id="UP000294856">
    <property type="component" value="Unassembled WGS sequence"/>
</dbReference>
<dbReference type="EMBL" id="SMFR01000008">
    <property type="protein sequence ID" value="TCJ89926.1"/>
    <property type="molecule type" value="Genomic_DNA"/>
</dbReference>
<gene>
    <name evidence="1" type="ORF">DFR71_6216</name>
</gene>
<name>A0A4R1F6H9_9NOCA</name>
<comment type="caution">
    <text evidence="1">The sequence shown here is derived from an EMBL/GenBank/DDBJ whole genome shotgun (WGS) entry which is preliminary data.</text>
</comment>
<dbReference type="AlphaFoldDB" id="A0A4R1F6H9"/>
<protein>
    <submittedName>
        <fullName evidence="1">Uncharacterized protein</fullName>
    </submittedName>
</protein>